<protein>
    <submittedName>
        <fullName evidence="1">Uncharacterized protein</fullName>
    </submittedName>
</protein>
<sequence length="149" mass="17100">MSEEHYSVMFMNGQTEIKHFASALVDIRALDCAWQVGTKQATEIYNIIIYNAITTVTYSALLRRDSPTDDSNLNIEVTFRLSQDGVMLAKHMADELLGLLMTCFKRYRGMVQMAGKKRRCQDVHFTWLPVRSSPVACMRTLDQQLWDAN</sequence>
<organism evidence="1 2">
    <name type="scientific">Oculimacula yallundae</name>
    <dbReference type="NCBI Taxonomy" id="86028"/>
    <lineage>
        <taxon>Eukaryota</taxon>
        <taxon>Fungi</taxon>
        <taxon>Dikarya</taxon>
        <taxon>Ascomycota</taxon>
        <taxon>Pezizomycotina</taxon>
        <taxon>Leotiomycetes</taxon>
        <taxon>Helotiales</taxon>
        <taxon>Ploettnerulaceae</taxon>
        <taxon>Oculimacula</taxon>
    </lineage>
</organism>
<dbReference type="EMBL" id="JAZHXI010000009">
    <property type="protein sequence ID" value="KAL2068002.1"/>
    <property type="molecule type" value="Genomic_DNA"/>
</dbReference>
<accession>A0ABR4CDI2</accession>
<proteinExistence type="predicted"/>
<name>A0ABR4CDI2_9HELO</name>
<comment type="caution">
    <text evidence="1">The sequence shown here is derived from an EMBL/GenBank/DDBJ whole genome shotgun (WGS) entry which is preliminary data.</text>
</comment>
<reference evidence="1 2" key="1">
    <citation type="journal article" date="2024" name="Commun. Biol.">
        <title>Comparative genomic analysis of thermophilic fungi reveals convergent evolutionary adaptations and gene losses.</title>
        <authorList>
            <person name="Steindorff A.S."/>
            <person name="Aguilar-Pontes M.V."/>
            <person name="Robinson A.J."/>
            <person name="Andreopoulos B."/>
            <person name="LaButti K."/>
            <person name="Kuo A."/>
            <person name="Mondo S."/>
            <person name="Riley R."/>
            <person name="Otillar R."/>
            <person name="Haridas S."/>
            <person name="Lipzen A."/>
            <person name="Grimwood J."/>
            <person name="Schmutz J."/>
            <person name="Clum A."/>
            <person name="Reid I.D."/>
            <person name="Moisan M.C."/>
            <person name="Butler G."/>
            <person name="Nguyen T.T.M."/>
            <person name="Dewar K."/>
            <person name="Conant G."/>
            <person name="Drula E."/>
            <person name="Henrissat B."/>
            <person name="Hansel C."/>
            <person name="Singer S."/>
            <person name="Hutchinson M.I."/>
            <person name="de Vries R.P."/>
            <person name="Natvig D.O."/>
            <person name="Powell A.J."/>
            <person name="Tsang A."/>
            <person name="Grigoriev I.V."/>
        </authorList>
    </citation>
    <scope>NUCLEOTIDE SEQUENCE [LARGE SCALE GENOMIC DNA]</scope>
    <source>
        <strain evidence="1 2">CBS 494.80</strain>
    </source>
</reference>
<gene>
    <name evidence="1" type="ORF">VTL71DRAFT_16100</name>
</gene>
<keyword evidence="2" id="KW-1185">Reference proteome</keyword>
<evidence type="ECO:0000313" key="2">
    <source>
        <dbReference type="Proteomes" id="UP001595075"/>
    </source>
</evidence>
<dbReference type="Proteomes" id="UP001595075">
    <property type="component" value="Unassembled WGS sequence"/>
</dbReference>
<evidence type="ECO:0000313" key="1">
    <source>
        <dbReference type="EMBL" id="KAL2068002.1"/>
    </source>
</evidence>